<dbReference type="Proteomes" id="UP000824055">
    <property type="component" value="Unassembled WGS sequence"/>
</dbReference>
<dbReference type="AlphaFoldDB" id="A0A9D2FYQ4"/>
<organism evidence="1 2">
    <name type="scientific">Candidatus Prevotella avicola</name>
    <dbReference type="NCBI Taxonomy" id="2838738"/>
    <lineage>
        <taxon>Bacteria</taxon>
        <taxon>Pseudomonadati</taxon>
        <taxon>Bacteroidota</taxon>
        <taxon>Bacteroidia</taxon>
        <taxon>Bacteroidales</taxon>
        <taxon>Prevotellaceae</taxon>
        <taxon>Prevotella</taxon>
    </lineage>
</organism>
<protein>
    <submittedName>
        <fullName evidence="1">Uncharacterized protein</fullName>
    </submittedName>
</protein>
<reference evidence="1" key="1">
    <citation type="journal article" date="2021" name="PeerJ">
        <title>Extensive microbial diversity within the chicken gut microbiome revealed by metagenomics and culture.</title>
        <authorList>
            <person name="Gilroy R."/>
            <person name="Ravi A."/>
            <person name="Getino M."/>
            <person name="Pursley I."/>
            <person name="Horton D.L."/>
            <person name="Alikhan N.F."/>
            <person name="Baker D."/>
            <person name="Gharbi K."/>
            <person name="Hall N."/>
            <person name="Watson M."/>
            <person name="Adriaenssens E.M."/>
            <person name="Foster-Nyarko E."/>
            <person name="Jarju S."/>
            <person name="Secka A."/>
            <person name="Antonio M."/>
            <person name="Oren A."/>
            <person name="Chaudhuri R.R."/>
            <person name="La Ragione R."/>
            <person name="Hildebrand F."/>
            <person name="Pallen M.J."/>
        </authorList>
    </citation>
    <scope>NUCLEOTIDE SEQUENCE</scope>
    <source>
        <strain evidence="1">ChiHecec3B27-8219</strain>
    </source>
</reference>
<dbReference type="EMBL" id="DXBE01000035">
    <property type="protein sequence ID" value="HIZ69136.1"/>
    <property type="molecule type" value="Genomic_DNA"/>
</dbReference>
<evidence type="ECO:0000313" key="1">
    <source>
        <dbReference type="EMBL" id="HIZ69136.1"/>
    </source>
</evidence>
<comment type="caution">
    <text evidence="1">The sequence shown here is derived from an EMBL/GenBank/DDBJ whole genome shotgun (WGS) entry which is preliminary data.</text>
</comment>
<evidence type="ECO:0000313" key="2">
    <source>
        <dbReference type="Proteomes" id="UP000824055"/>
    </source>
</evidence>
<gene>
    <name evidence="1" type="ORF">H9966_04510</name>
</gene>
<name>A0A9D2FYQ4_9BACT</name>
<reference evidence="1" key="2">
    <citation type="submission" date="2021-04" db="EMBL/GenBank/DDBJ databases">
        <authorList>
            <person name="Gilroy R."/>
        </authorList>
    </citation>
    <scope>NUCLEOTIDE SEQUENCE</scope>
    <source>
        <strain evidence="1">ChiHecec3B27-8219</strain>
    </source>
</reference>
<accession>A0A9D2FYQ4</accession>
<sequence length="132" mass="14394">MPSINNMEMAAAVAANKNIEIKKTFFGLKTQVIYTPTGSPVDCYRKEYAPDAESSLGKMLDNTGDKLAEVAKNVADIKEVDMGNVRLEAALSRDHQFAALQIVKFTNFNYLPVSEVKFLEGADAAAVATVFK</sequence>
<proteinExistence type="predicted"/>